<sequence length="70" mass="8389">MTANVTTRRTMYFTDRGIEELVERRGEETVNIVWLAERLREFVDLNPEFETPVERLATWLARLDEDDEDE</sequence>
<accession>A0ABT9QR66</accession>
<organism evidence="1 2">
    <name type="scientific">Streptosporangium lutulentum</name>
    <dbReference type="NCBI Taxonomy" id="1461250"/>
    <lineage>
        <taxon>Bacteria</taxon>
        <taxon>Bacillati</taxon>
        <taxon>Actinomycetota</taxon>
        <taxon>Actinomycetes</taxon>
        <taxon>Streptosporangiales</taxon>
        <taxon>Streptosporangiaceae</taxon>
        <taxon>Streptosporangium</taxon>
    </lineage>
</organism>
<evidence type="ECO:0000313" key="1">
    <source>
        <dbReference type="EMBL" id="MDP9849223.1"/>
    </source>
</evidence>
<comment type="caution">
    <text evidence="1">The sequence shown here is derived from an EMBL/GenBank/DDBJ whole genome shotgun (WGS) entry which is preliminary data.</text>
</comment>
<evidence type="ECO:0000313" key="2">
    <source>
        <dbReference type="Proteomes" id="UP001225356"/>
    </source>
</evidence>
<dbReference type="EMBL" id="JAUSQU010000001">
    <property type="protein sequence ID" value="MDP9849223.1"/>
    <property type="molecule type" value="Genomic_DNA"/>
</dbReference>
<gene>
    <name evidence="1" type="ORF">J2853_008434</name>
</gene>
<name>A0ABT9QR66_9ACTN</name>
<dbReference type="Proteomes" id="UP001225356">
    <property type="component" value="Unassembled WGS sequence"/>
</dbReference>
<dbReference type="Pfam" id="PF19599">
    <property type="entry name" value="DUF6104"/>
    <property type="match status" value="1"/>
</dbReference>
<protein>
    <recommendedName>
        <fullName evidence="3">CopG family transcriptional regulator</fullName>
    </recommendedName>
</protein>
<dbReference type="InterPro" id="IPR046086">
    <property type="entry name" value="DUF6104"/>
</dbReference>
<reference evidence="1 2" key="1">
    <citation type="submission" date="2023-07" db="EMBL/GenBank/DDBJ databases">
        <title>Sequencing the genomes of 1000 actinobacteria strains.</title>
        <authorList>
            <person name="Klenk H.-P."/>
        </authorList>
    </citation>
    <scope>NUCLEOTIDE SEQUENCE [LARGE SCALE GENOMIC DNA]</scope>
    <source>
        <strain evidence="1 2">DSM 46740</strain>
    </source>
</reference>
<evidence type="ECO:0008006" key="3">
    <source>
        <dbReference type="Google" id="ProtNLM"/>
    </source>
</evidence>
<proteinExistence type="predicted"/>
<keyword evidence="2" id="KW-1185">Reference proteome</keyword>